<name>A0A0C2FXW8_9BILA</name>
<accession>A0A0C2FXW8</accession>
<sequence length="183" mass="21123">MTSKRPSSNSSRASSQRSGARTCTICLNFELRKDDQCANAMRKLESSLVFLEANFVIFKKATKEIIHRATWEKLDDLNKLKNTLSESAGRLTLYFDRETITFDDEEHGFAFTGLFGRIGADRVNDNPISFFDSHFERTRRKYSWPSSGKGIDFAEFYQHSPVRLRVIMGIADATDHTKNLWHW</sequence>
<gene>
    <name evidence="1" type="ORF">ANCDUO_16466</name>
</gene>
<organism evidence="1 2">
    <name type="scientific">Ancylostoma duodenale</name>
    <dbReference type="NCBI Taxonomy" id="51022"/>
    <lineage>
        <taxon>Eukaryota</taxon>
        <taxon>Metazoa</taxon>
        <taxon>Ecdysozoa</taxon>
        <taxon>Nematoda</taxon>
        <taxon>Chromadorea</taxon>
        <taxon>Rhabditida</taxon>
        <taxon>Rhabditina</taxon>
        <taxon>Rhabditomorpha</taxon>
        <taxon>Strongyloidea</taxon>
        <taxon>Ancylostomatidae</taxon>
        <taxon>Ancylostomatinae</taxon>
        <taxon>Ancylostoma</taxon>
    </lineage>
</organism>
<evidence type="ECO:0000313" key="1">
    <source>
        <dbReference type="EMBL" id="KIH53410.1"/>
    </source>
</evidence>
<evidence type="ECO:0000313" key="2">
    <source>
        <dbReference type="Proteomes" id="UP000054047"/>
    </source>
</evidence>
<keyword evidence="2" id="KW-1185">Reference proteome</keyword>
<dbReference type="EMBL" id="KN741274">
    <property type="protein sequence ID" value="KIH53410.1"/>
    <property type="molecule type" value="Genomic_DNA"/>
</dbReference>
<proteinExistence type="predicted"/>
<reference evidence="1 2" key="1">
    <citation type="submission" date="2013-12" db="EMBL/GenBank/DDBJ databases">
        <title>Draft genome of the parsitic nematode Ancylostoma duodenale.</title>
        <authorList>
            <person name="Mitreva M."/>
        </authorList>
    </citation>
    <scope>NUCLEOTIDE SEQUENCE [LARGE SCALE GENOMIC DNA]</scope>
    <source>
        <strain evidence="1 2">Zhejiang</strain>
    </source>
</reference>
<protein>
    <submittedName>
        <fullName evidence="1">Uncharacterized protein</fullName>
    </submittedName>
</protein>
<dbReference type="AlphaFoldDB" id="A0A0C2FXW8"/>
<dbReference type="Proteomes" id="UP000054047">
    <property type="component" value="Unassembled WGS sequence"/>
</dbReference>
<dbReference type="OrthoDB" id="5894548at2759"/>